<dbReference type="Pfam" id="PF19783">
    <property type="entry name" value="DUF6268"/>
    <property type="match status" value="1"/>
</dbReference>
<organism evidence="3 4">
    <name type="scientific">Fulvivirga sediminis</name>
    <dbReference type="NCBI Taxonomy" id="2803949"/>
    <lineage>
        <taxon>Bacteria</taxon>
        <taxon>Pseudomonadati</taxon>
        <taxon>Bacteroidota</taxon>
        <taxon>Cytophagia</taxon>
        <taxon>Cytophagales</taxon>
        <taxon>Fulvivirgaceae</taxon>
        <taxon>Fulvivirga</taxon>
    </lineage>
</organism>
<accession>A0A937FAC0</accession>
<feature type="domain" description="DUF6268" evidence="2">
    <location>
        <begin position="18"/>
        <end position="309"/>
    </location>
</feature>
<name>A0A937FAC0_9BACT</name>
<dbReference type="RefSeq" id="WP_202244999.1">
    <property type="nucleotide sequence ID" value="NZ_JAESIY010000007.1"/>
</dbReference>
<feature type="chain" id="PRO_5037803658" evidence="1">
    <location>
        <begin position="22"/>
        <end position="310"/>
    </location>
</feature>
<evidence type="ECO:0000259" key="2">
    <source>
        <dbReference type="Pfam" id="PF19783"/>
    </source>
</evidence>
<keyword evidence="1" id="KW-0732">Signal</keyword>
<protein>
    <submittedName>
        <fullName evidence="3">Histidine kinase</fullName>
    </submittedName>
</protein>
<evidence type="ECO:0000313" key="4">
    <source>
        <dbReference type="Proteomes" id="UP000659388"/>
    </source>
</evidence>
<evidence type="ECO:0000256" key="1">
    <source>
        <dbReference type="SAM" id="SignalP"/>
    </source>
</evidence>
<dbReference type="EMBL" id="JAESIY010000007">
    <property type="protein sequence ID" value="MBL3657210.1"/>
    <property type="molecule type" value="Genomic_DNA"/>
</dbReference>
<comment type="caution">
    <text evidence="3">The sequence shown here is derived from an EMBL/GenBank/DDBJ whole genome shotgun (WGS) entry which is preliminary data.</text>
</comment>
<dbReference type="Proteomes" id="UP000659388">
    <property type="component" value="Unassembled WGS sequence"/>
</dbReference>
<dbReference type="InterPro" id="IPR046235">
    <property type="entry name" value="DUF6268"/>
</dbReference>
<dbReference type="GO" id="GO:0016301">
    <property type="term" value="F:kinase activity"/>
    <property type="evidence" value="ECO:0007669"/>
    <property type="project" value="UniProtKB-KW"/>
</dbReference>
<keyword evidence="4" id="KW-1185">Reference proteome</keyword>
<gene>
    <name evidence="3" type="ORF">JL102_13770</name>
</gene>
<proteinExistence type="predicted"/>
<keyword evidence="3" id="KW-0808">Transferase</keyword>
<reference evidence="3" key="1">
    <citation type="submission" date="2021-01" db="EMBL/GenBank/DDBJ databases">
        <title>Fulvivirga kasyanovii gen. nov., sp nov., a novel member of the phylum Bacteroidetes isolated from seawater in a mussel farm.</title>
        <authorList>
            <person name="Zhao L.-H."/>
            <person name="Wang Z.-J."/>
        </authorList>
    </citation>
    <scope>NUCLEOTIDE SEQUENCE</scope>
    <source>
        <strain evidence="3">2943</strain>
    </source>
</reference>
<keyword evidence="3" id="KW-0418">Kinase</keyword>
<sequence>MKAVVYKLLFLAGIITFEAKAQVNLKTEYFGKSSYIEEVNDSEVPKKVGEGKGYTMVYSGDLTIPFYQQLDTNSLPISYGVSISGAYASLDHKLKDTATPAALEKEILNVQAGFYYLKPLSEKWSLLATAGGGVFSPSAKPSEISNKQVIGSISTTFIRHIKPNLDLGIGLSVNNIFKHVMALPSVYLDWNIEKKIKVNAAIGEGVKLQVGYNFSDYFSTSLLAELNGQIAFVNKNGEDKIFYHQYIITGIHPEINIPKLALSIPFTLGISAYRPVFYSDRSLKSLFSTDHDYYYFNTSLYASIGISYNF</sequence>
<feature type="signal peptide" evidence="1">
    <location>
        <begin position="1"/>
        <end position="21"/>
    </location>
</feature>
<evidence type="ECO:0000313" key="3">
    <source>
        <dbReference type="EMBL" id="MBL3657210.1"/>
    </source>
</evidence>
<dbReference type="AlphaFoldDB" id="A0A937FAC0"/>